<evidence type="ECO:0000313" key="1">
    <source>
        <dbReference type="EMBL" id="AZU04772.1"/>
    </source>
</evidence>
<evidence type="ECO:0000313" key="2">
    <source>
        <dbReference type="Proteomes" id="UP000286954"/>
    </source>
</evidence>
<protein>
    <submittedName>
        <fullName evidence="1">Uncharacterized protein</fullName>
    </submittedName>
</protein>
<organism evidence="1 2">
    <name type="scientific">Glycocaulis alkaliphilus</name>
    <dbReference type="NCBI Taxonomy" id="1434191"/>
    <lineage>
        <taxon>Bacteria</taxon>
        <taxon>Pseudomonadati</taxon>
        <taxon>Pseudomonadota</taxon>
        <taxon>Alphaproteobacteria</taxon>
        <taxon>Maricaulales</taxon>
        <taxon>Maricaulaceae</taxon>
        <taxon>Glycocaulis</taxon>
    </lineage>
</organism>
<dbReference type="AlphaFoldDB" id="A0A3T0EBR2"/>
<name>A0A3T0EBR2_9PROT</name>
<dbReference type="RefSeq" id="WP_170175543.1">
    <property type="nucleotide sequence ID" value="NZ_BMFB01000001.1"/>
</dbReference>
<dbReference type="InterPro" id="IPR021836">
    <property type="entry name" value="DUF3429"/>
</dbReference>
<dbReference type="KEGG" id="gak:X907_2257"/>
<gene>
    <name evidence="1" type="ORF">X907_2257</name>
</gene>
<reference evidence="1 2" key="1">
    <citation type="submission" date="2016-12" db="EMBL/GenBank/DDBJ databases">
        <title>The genome of dimorphic prosthecate Glycocaulis alkaliphilus 6b-8t, isolated from crude oil dictates its adaptability in petroleum environments.</title>
        <authorList>
            <person name="Wu X.-L."/>
            <person name="Geng S."/>
        </authorList>
    </citation>
    <scope>NUCLEOTIDE SEQUENCE [LARGE SCALE GENOMIC DNA]</scope>
    <source>
        <strain evidence="1 2">6B-8</strain>
    </source>
</reference>
<dbReference type="PANTHER" id="PTHR15887:SF1">
    <property type="entry name" value="TRANSMEMBRANE PROTEIN 69"/>
    <property type="match status" value="1"/>
</dbReference>
<dbReference type="EMBL" id="CP018911">
    <property type="protein sequence ID" value="AZU04772.1"/>
    <property type="molecule type" value="Genomic_DNA"/>
</dbReference>
<accession>A0A3T0EBR2</accession>
<dbReference type="Pfam" id="PF11911">
    <property type="entry name" value="DUF3429"/>
    <property type="match status" value="1"/>
</dbReference>
<sequence length="160" mass="16969">MLRQLSEAPGTPLLLGFAGLVPFFAGAFGIALGGQAGLQAANFLPIYAAVVLSFLAGGRWTTEIVLRADAPRTGVLLLAVLLSLSGWFAVLLQVWNRPDLPFDTELAGWGILIAGFVIQYLWDRGAVRGGTLPRWYLPLRLVLTLGAVIGLGAALAIRAM</sequence>
<proteinExistence type="predicted"/>
<dbReference type="PANTHER" id="PTHR15887">
    <property type="entry name" value="TRANSMEMBRANE PROTEIN 69"/>
    <property type="match status" value="1"/>
</dbReference>
<keyword evidence="2" id="KW-1185">Reference proteome</keyword>
<dbReference type="Proteomes" id="UP000286954">
    <property type="component" value="Chromosome"/>
</dbReference>